<keyword evidence="3" id="KW-1185">Reference proteome</keyword>
<feature type="transmembrane region" description="Helical" evidence="1">
    <location>
        <begin position="190"/>
        <end position="209"/>
    </location>
</feature>
<keyword evidence="1" id="KW-1133">Transmembrane helix</keyword>
<sequence>MSGALQLAAGVLVAIVFVDLLPPAVRGLVLGRVVLAFFVGSALFVAFDYASAWHTARRGKDEASTGSAGLFVGVVGDFLIDAVVIGIGAALDLGTGLLLATGMAIAQAPLAFVAIATAKAQGMPTNRRRLLIAAFFAIILVGVLLGYLVLQNQSETVILTLTAASGGFLITAVAEIMVPDAIRFLERKGPSLTPIWFTIGLTGMALFKLTSK</sequence>
<evidence type="ECO:0000313" key="3">
    <source>
        <dbReference type="Proteomes" id="UP000579605"/>
    </source>
</evidence>
<gene>
    <name evidence="2" type="ORF">F4554_000265</name>
</gene>
<feature type="transmembrane region" description="Helical" evidence="1">
    <location>
        <begin position="130"/>
        <end position="150"/>
    </location>
</feature>
<dbReference type="RefSeq" id="WP_179785659.1">
    <property type="nucleotide sequence ID" value="NZ_JACBZH010000001.1"/>
</dbReference>
<organism evidence="2 3">
    <name type="scientific">Actinopolymorpha rutila</name>
    <dbReference type="NCBI Taxonomy" id="446787"/>
    <lineage>
        <taxon>Bacteria</taxon>
        <taxon>Bacillati</taxon>
        <taxon>Actinomycetota</taxon>
        <taxon>Actinomycetes</taxon>
        <taxon>Propionibacteriales</taxon>
        <taxon>Actinopolymorphaceae</taxon>
        <taxon>Actinopolymorpha</taxon>
    </lineage>
</organism>
<reference evidence="2 3" key="1">
    <citation type="submission" date="2020-07" db="EMBL/GenBank/DDBJ databases">
        <title>Sequencing the genomes of 1000 actinobacteria strains.</title>
        <authorList>
            <person name="Klenk H.-P."/>
        </authorList>
    </citation>
    <scope>NUCLEOTIDE SEQUENCE [LARGE SCALE GENOMIC DNA]</scope>
    <source>
        <strain evidence="2 3">DSM 18448</strain>
    </source>
</reference>
<protein>
    <submittedName>
        <fullName evidence="2">ZIP family zinc transporter</fullName>
    </submittedName>
</protein>
<dbReference type="AlphaFoldDB" id="A0A852Z2H8"/>
<dbReference type="Proteomes" id="UP000579605">
    <property type="component" value="Unassembled WGS sequence"/>
</dbReference>
<proteinExistence type="predicted"/>
<dbReference type="EMBL" id="JACBZH010000001">
    <property type="protein sequence ID" value="NYH87627.1"/>
    <property type="molecule type" value="Genomic_DNA"/>
</dbReference>
<feature type="transmembrane region" description="Helical" evidence="1">
    <location>
        <begin position="156"/>
        <end position="178"/>
    </location>
</feature>
<name>A0A852Z2H8_9ACTN</name>
<feature type="transmembrane region" description="Helical" evidence="1">
    <location>
        <begin position="97"/>
        <end position="118"/>
    </location>
</feature>
<accession>A0A852Z2H8</accession>
<evidence type="ECO:0000313" key="2">
    <source>
        <dbReference type="EMBL" id="NYH87627.1"/>
    </source>
</evidence>
<evidence type="ECO:0000256" key="1">
    <source>
        <dbReference type="SAM" id="Phobius"/>
    </source>
</evidence>
<keyword evidence="1" id="KW-0812">Transmembrane</keyword>
<feature type="transmembrane region" description="Helical" evidence="1">
    <location>
        <begin position="68"/>
        <end position="91"/>
    </location>
</feature>
<feature type="transmembrane region" description="Helical" evidence="1">
    <location>
        <begin position="28"/>
        <end position="47"/>
    </location>
</feature>
<keyword evidence="1" id="KW-0472">Membrane</keyword>
<comment type="caution">
    <text evidence="2">The sequence shown here is derived from an EMBL/GenBank/DDBJ whole genome shotgun (WGS) entry which is preliminary data.</text>
</comment>